<organism evidence="1 2">
    <name type="scientific">Arthrobacter halodurans</name>
    <dbReference type="NCBI Taxonomy" id="516699"/>
    <lineage>
        <taxon>Bacteria</taxon>
        <taxon>Bacillati</taxon>
        <taxon>Actinomycetota</taxon>
        <taxon>Actinomycetes</taxon>
        <taxon>Micrococcales</taxon>
        <taxon>Micrococcaceae</taxon>
        <taxon>Arthrobacter</taxon>
    </lineage>
</organism>
<dbReference type="Gene3D" id="3.80.10.10">
    <property type="entry name" value="Ribonuclease Inhibitor"/>
    <property type="match status" value="1"/>
</dbReference>
<evidence type="ECO:0008006" key="3">
    <source>
        <dbReference type="Google" id="ProtNLM"/>
    </source>
</evidence>
<accession>A0ABV4UQU5</accession>
<dbReference type="SUPFAM" id="SSF52058">
    <property type="entry name" value="L domain-like"/>
    <property type="match status" value="1"/>
</dbReference>
<sequence>MTTPGSAPAEVLEHPSDYRGTEDAVVAATQNHELTATQARKLVLEWMDFFSAGPTTIKRLTLGTRTPVRLFETLAGQTQLEQLSVKWGDYSNLSPIACMPKLHTLQIQSAPRVASMEPLDSHPSLRTLEVTGLRDAHDMAPLGTLRNLRSLVLGGEFASDRNAHIDSLSFIKDLPQLRVLKLLGLIVDDKDYSPLLSLRNLTDAWVMKTRGMRPTVDELAQQVPGWDTSPPPLVVICESL</sequence>
<dbReference type="InterPro" id="IPR032675">
    <property type="entry name" value="LRR_dom_sf"/>
</dbReference>
<protein>
    <recommendedName>
        <fullName evidence="3">Leucine-rich repeat domain-containing protein</fullName>
    </recommendedName>
</protein>
<name>A0ABV4UQU5_9MICC</name>
<proteinExistence type="predicted"/>
<reference evidence="1 2" key="1">
    <citation type="submission" date="2024-09" db="EMBL/GenBank/DDBJ databases">
        <authorList>
            <person name="Salinas-Garcia M.A."/>
            <person name="Prieme A."/>
        </authorList>
    </citation>
    <scope>NUCLEOTIDE SEQUENCE [LARGE SCALE GENOMIC DNA]</scope>
    <source>
        <strain evidence="1 2">DSM 21081</strain>
    </source>
</reference>
<keyword evidence="2" id="KW-1185">Reference proteome</keyword>
<dbReference type="EMBL" id="JBHDLJ010000017">
    <property type="protein sequence ID" value="MFB0836040.1"/>
    <property type="molecule type" value="Genomic_DNA"/>
</dbReference>
<dbReference type="RefSeq" id="WP_373973217.1">
    <property type="nucleotide sequence ID" value="NZ_JBHDLJ010000017.1"/>
</dbReference>
<evidence type="ECO:0000313" key="2">
    <source>
        <dbReference type="Proteomes" id="UP001575652"/>
    </source>
</evidence>
<gene>
    <name evidence="1" type="ORF">ACETWP_15730</name>
</gene>
<comment type="caution">
    <text evidence="1">The sequence shown here is derived from an EMBL/GenBank/DDBJ whole genome shotgun (WGS) entry which is preliminary data.</text>
</comment>
<evidence type="ECO:0000313" key="1">
    <source>
        <dbReference type="EMBL" id="MFB0836040.1"/>
    </source>
</evidence>
<dbReference type="Proteomes" id="UP001575652">
    <property type="component" value="Unassembled WGS sequence"/>
</dbReference>